<organism evidence="8 9">
    <name type="scientific">Brachionus calyciflorus</name>
    <dbReference type="NCBI Taxonomy" id="104777"/>
    <lineage>
        <taxon>Eukaryota</taxon>
        <taxon>Metazoa</taxon>
        <taxon>Spiralia</taxon>
        <taxon>Gnathifera</taxon>
        <taxon>Rotifera</taxon>
        <taxon>Eurotatoria</taxon>
        <taxon>Monogononta</taxon>
        <taxon>Pseudotrocha</taxon>
        <taxon>Ploima</taxon>
        <taxon>Brachionidae</taxon>
        <taxon>Brachionus</taxon>
    </lineage>
</organism>
<evidence type="ECO:0000256" key="3">
    <source>
        <dbReference type="ARBA" id="ARBA00022833"/>
    </source>
</evidence>
<dbReference type="SMART" id="SM00671">
    <property type="entry name" value="SEL1"/>
    <property type="match status" value="4"/>
</dbReference>
<comment type="similarity">
    <text evidence="4">Belongs to the sel-1 family.</text>
</comment>
<dbReference type="PANTHER" id="PTHR11102:SF160">
    <property type="entry name" value="ERAD-ASSOCIATED E3 UBIQUITIN-PROTEIN LIGASE COMPONENT HRD3"/>
    <property type="match status" value="1"/>
</dbReference>
<evidence type="ECO:0000256" key="1">
    <source>
        <dbReference type="ARBA" id="ARBA00022723"/>
    </source>
</evidence>
<comment type="caution">
    <text evidence="8">The sequence shown here is derived from an EMBL/GenBank/DDBJ whole genome shotgun (WGS) entry which is preliminary data.</text>
</comment>
<evidence type="ECO:0000313" key="8">
    <source>
        <dbReference type="EMBL" id="CAF0868108.1"/>
    </source>
</evidence>
<dbReference type="Gene3D" id="6.10.140.2220">
    <property type="match status" value="1"/>
</dbReference>
<dbReference type="PANTHER" id="PTHR11102">
    <property type="entry name" value="SEL-1-LIKE PROTEIN"/>
    <property type="match status" value="1"/>
</dbReference>
<dbReference type="EMBL" id="CAJNOC010001474">
    <property type="protein sequence ID" value="CAF0868108.1"/>
    <property type="molecule type" value="Genomic_DNA"/>
</dbReference>
<accession>A0A813XBA4</accession>
<dbReference type="InterPro" id="IPR050767">
    <property type="entry name" value="Sel1_AlgK"/>
</dbReference>
<protein>
    <recommendedName>
        <fullName evidence="7">MYND-type domain-containing protein</fullName>
    </recommendedName>
</protein>
<sequence length="1078" mass="125685">MALSKDIQNFVNLHHFLTKSTESIRQIFLNNYKEKYNQEWTENRTSAQIFFNTEKNQSLLNSMTSKQKNYALAGDSSKWDITLFYMILNRTKLISNSKFKQIEKIKDVRNKIAHSSTMSLNDEEYQKNSKIIEDCLAQLGVDNKEIENFRLNLTINNMDKPEASVSKHILNKKEEADKYFSEQNYSKAIELYTIVIESDLSKDLKAKVLSNRSLSYLRMFIKDKRRDKDFLFKALVDVEQSINYNPKWFKAYARLGQVYVEFNEIPKAIENFTKALVLDPSNEEIKTLLAETKYLDFEQSRLAHLDESTQPQTVEERGQEFMKQYENQFGRDNSKKSSEVFENIKEILIKGDKTLEDVFLGHEYRDGSKNHEQNYEMAAKYYSKAAKNGNIEAIYNLSQLTFNGKGVKQDLTSAIEMLKNAASKPPTRKVGNSDVPIVGVAESQHFLGILYQQGIYVIKNMALAIDFYEKAAANGSSKSANNLGLLYLNGDGVEADLDRAENLFLFCYKKGSNDSISNLINLYILKGDPENALLWHNRALEKKLLYEENRSKSLMETITTLINKKKFANIPENKSVDSFFKENFPQLKMLENFCFKTYPNNKTIKIYDQRMLTEYANNGSVTAKRMLEASLLFCDGINEFEQNQNSDIHDLSPIIDKLSRAFQLEHLVCQVPSDIQEKFIAKLEKILSLNLNDNLNFNSSLCYMHMIYSNYEQTILFIDDCLKKYSNCLQMHLIKGSIFCFMNRFEDALKEFDFLIQKEKDNFEYFYSKAETLKNLRKFDDALSNFEFFIKNAPKDHRKIPEAYYSIGECKLGILLDEKNAKEYNIYKVLNDYIIKGEQSEKEQLPCFLPYESSTKNLLLKNISFVQNPQLSNSDMTNFIHCDENRIKLIMSHRKSFFDMKKFQSISSMNFNNTITPQKIYKSQNYVSFFKDIKLKQIDFRKDEILNGYKITLRVFDVPLFGYTSTFFIVDDVNGSIERISVYNLGRDYEKIRKDFPIGIWFELINPYIRQAADGQPMIRVDNPNNIKFIGKITNKMCRYCGKENSTFKCSKCMEALYCSKQCQINDWKQLNHKQICI</sequence>
<dbReference type="SUPFAM" id="SSF81901">
    <property type="entry name" value="HCP-like"/>
    <property type="match status" value="1"/>
</dbReference>
<dbReference type="Proteomes" id="UP000663879">
    <property type="component" value="Unassembled WGS sequence"/>
</dbReference>
<feature type="domain" description="MYND-type" evidence="7">
    <location>
        <begin position="1038"/>
        <end position="1077"/>
    </location>
</feature>
<evidence type="ECO:0000256" key="6">
    <source>
        <dbReference type="PROSITE-ProRule" id="PRU00339"/>
    </source>
</evidence>
<dbReference type="PROSITE" id="PS50005">
    <property type="entry name" value="TPR"/>
    <property type="match status" value="1"/>
</dbReference>
<keyword evidence="9" id="KW-1185">Reference proteome</keyword>
<keyword evidence="2 5" id="KW-0863">Zinc-finger</keyword>
<dbReference type="OrthoDB" id="2423701at2759"/>
<dbReference type="Gene3D" id="1.25.40.10">
    <property type="entry name" value="Tetratricopeptide repeat domain"/>
    <property type="match status" value="3"/>
</dbReference>
<keyword evidence="1" id="KW-0479">Metal-binding</keyword>
<evidence type="ECO:0000256" key="4">
    <source>
        <dbReference type="ARBA" id="ARBA00038101"/>
    </source>
</evidence>
<gene>
    <name evidence="8" type="ORF">OXX778_LOCUS9790</name>
</gene>
<dbReference type="Pfam" id="PF01753">
    <property type="entry name" value="zf-MYND"/>
    <property type="match status" value="1"/>
</dbReference>
<dbReference type="InterPro" id="IPR002893">
    <property type="entry name" value="Znf_MYND"/>
</dbReference>
<reference evidence="8" key="1">
    <citation type="submission" date="2021-02" db="EMBL/GenBank/DDBJ databases">
        <authorList>
            <person name="Nowell W R."/>
        </authorList>
    </citation>
    <scope>NUCLEOTIDE SEQUENCE</scope>
    <source>
        <strain evidence="8">Ploen Becks lab</strain>
    </source>
</reference>
<dbReference type="InterPro" id="IPR011990">
    <property type="entry name" value="TPR-like_helical_dom_sf"/>
</dbReference>
<keyword evidence="6" id="KW-0802">TPR repeat</keyword>
<dbReference type="AlphaFoldDB" id="A0A813XBA4"/>
<dbReference type="SUPFAM" id="SSF48452">
    <property type="entry name" value="TPR-like"/>
    <property type="match status" value="2"/>
</dbReference>
<proteinExistence type="inferred from homology"/>
<name>A0A813XBA4_9BILA</name>
<dbReference type="GO" id="GO:0008270">
    <property type="term" value="F:zinc ion binding"/>
    <property type="evidence" value="ECO:0007669"/>
    <property type="project" value="UniProtKB-KW"/>
</dbReference>
<feature type="repeat" description="TPR" evidence="6">
    <location>
        <begin position="249"/>
        <end position="282"/>
    </location>
</feature>
<evidence type="ECO:0000259" key="7">
    <source>
        <dbReference type="PROSITE" id="PS50865"/>
    </source>
</evidence>
<dbReference type="InterPro" id="IPR019734">
    <property type="entry name" value="TPR_rpt"/>
</dbReference>
<dbReference type="Pfam" id="PF08238">
    <property type="entry name" value="Sel1"/>
    <property type="match status" value="4"/>
</dbReference>
<dbReference type="InterPro" id="IPR006597">
    <property type="entry name" value="Sel1-like"/>
</dbReference>
<dbReference type="PROSITE" id="PS50293">
    <property type="entry name" value="TPR_REGION"/>
    <property type="match status" value="1"/>
</dbReference>
<evidence type="ECO:0000256" key="5">
    <source>
        <dbReference type="PROSITE-ProRule" id="PRU00134"/>
    </source>
</evidence>
<evidence type="ECO:0000313" key="9">
    <source>
        <dbReference type="Proteomes" id="UP000663879"/>
    </source>
</evidence>
<dbReference type="SUPFAM" id="SSF144232">
    <property type="entry name" value="HIT/MYND zinc finger-like"/>
    <property type="match status" value="1"/>
</dbReference>
<dbReference type="PROSITE" id="PS01360">
    <property type="entry name" value="ZF_MYND_1"/>
    <property type="match status" value="1"/>
</dbReference>
<keyword evidence="3" id="KW-0862">Zinc</keyword>
<dbReference type="PROSITE" id="PS50865">
    <property type="entry name" value="ZF_MYND_2"/>
    <property type="match status" value="1"/>
</dbReference>
<evidence type="ECO:0000256" key="2">
    <source>
        <dbReference type="ARBA" id="ARBA00022771"/>
    </source>
</evidence>
<dbReference type="SMART" id="SM00028">
    <property type="entry name" value="TPR"/>
    <property type="match status" value="4"/>
</dbReference>